<dbReference type="Pfam" id="PF21313">
    <property type="entry name" value="EthR_C"/>
    <property type="match status" value="1"/>
</dbReference>
<feature type="DNA-binding region" description="H-T-H motif" evidence="5">
    <location>
        <begin position="56"/>
        <end position="75"/>
    </location>
</feature>
<dbReference type="STRING" id="29313.BHQ16_00265"/>
<feature type="domain" description="HTH tetR-type" evidence="6">
    <location>
        <begin position="33"/>
        <end position="93"/>
    </location>
</feature>
<comment type="subunit">
    <text evidence="1">Homodimer.</text>
</comment>
<name>A0A375YVK8_MYCSH</name>
<dbReference type="PROSITE" id="PS01081">
    <property type="entry name" value="HTH_TETR_1"/>
    <property type="match status" value="1"/>
</dbReference>
<dbReference type="FunFam" id="1.10.10.60:FF:000141">
    <property type="entry name" value="TetR family transcriptional regulator"/>
    <property type="match status" value="1"/>
</dbReference>
<keyword evidence="4" id="KW-0804">Transcription</keyword>
<dbReference type="GO" id="GO:0045892">
    <property type="term" value="P:negative regulation of DNA-templated transcription"/>
    <property type="evidence" value="ECO:0007669"/>
    <property type="project" value="UniProtKB-ARBA"/>
</dbReference>
<keyword evidence="8" id="KW-1185">Reference proteome</keyword>
<keyword evidence="3 5" id="KW-0238">DNA-binding</keyword>
<dbReference type="SUPFAM" id="SSF46689">
    <property type="entry name" value="Homeodomain-like"/>
    <property type="match status" value="1"/>
</dbReference>
<dbReference type="PRINTS" id="PR00455">
    <property type="entry name" value="HTHTETR"/>
</dbReference>
<keyword evidence="2" id="KW-0805">Transcription regulation</keyword>
<dbReference type="Gene3D" id="1.10.357.10">
    <property type="entry name" value="Tetracycline Repressor, domain 2"/>
    <property type="match status" value="1"/>
</dbReference>
<organism evidence="7 8">
    <name type="scientific">Mycobacterium shimoidei</name>
    <dbReference type="NCBI Taxonomy" id="29313"/>
    <lineage>
        <taxon>Bacteria</taxon>
        <taxon>Bacillati</taxon>
        <taxon>Actinomycetota</taxon>
        <taxon>Actinomycetes</taxon>
        <taxon>Mycobacteriales</taxon>
        <taxon>Mycobacteriaceae</taxon>
        <taxon>Mycobacterium</taxon>
    </lineage>
</organism>
<dbReference type="AlphaFoldDB" id="A0A375YVK8"/>
<dbReference type="PROSITE" id="PS50977">
    <property type="entry name" value="HTH_TETR_2"/>
    <property type="match status" value="1"/>
</dbReference>
<proteinExistence type="predicted"/>
<protein>
    <submittedName>
        <fullName evidence="7">Transcriptional regulatory repressor protein (TetR-family) EthR [Mycobacterium tuberculosis H37Rv]</fullName>
    </submittedName>
</protein>
<dbReference type="EMBL" id="UEGW01000001">
    <property type="protein sequence ID" value="SRX92944.1"/>
    <property type="molecule type" value="Genomic_DNA"/>
</dbReference>
<dbReference type="Gene3D" id="1.10.10.60">
    <property type="entry name" value="Homeodomain-like"/>
    <property type="match status" value="1"/>
</dbReference>
<dbReference type="SUPFAM" id="SSF48498">
    <property type="entry name" value="Tetracyclin repressor-like, C-terminal domain"/>
    <property type="match status" value="1"/>
</dbReference>
<evidence type="ECO:0000256" key="1">
    <source>
        <dbReference type="ARBA" id="ARBA00011738"/>
    </source>
</evidence>
<evidence type="ECO:0000256" key="3">
    <source>
        <dbReference type="ARBA" id="ARBA00023125"/>
    </source>
</evidence>
<sequence>MLNLSTSCKVTVVTAAVPTHASRGRRASRPSGDEREQAILATAERLLDERSFADISVDDLAKGAGLSRPTFYFYFKSKEAVLLSLLEPLIARVDSEFDGAIQRLPEDPRRVWRNGIKAFFTAFSSHRAMARAGTEALATSSEFRAVWSGFMQKWIDQTAAMISAERARGAAPDTIPATDLATSLNQMNERTMMATLSAETPALVEDHVVDTLTHIWVTSIYGEAS</sequence>
<gene>
    <name evidence="7" type="ORF">MSP7336_01173</name>
</gene>
<evidence type="ECO:0000259" key="6">
    <source>
        <dbReference type="PROSITE" id="PS50977"/>
    </source>
</evidence>
<dbReference type="PANTHER" id="PTHR30055">
    <property type="entry name" value="HTH-TYPE TRANSCRIPTIONAL REGULATOR RUTR"/>
    <property type="match status" value="1"/>
</dbReference>
<dbReference type="Pfam" id="PF00440">
    <property type="entry name" value="TetR_N"/>
    <property type="match status" value="1"/>
</dbReference>
<dbReference type="GO" id="GO:0003700">
    <property type="term" value="F:DNA-binding transcription factor activity"/>
    <property type="evidence" value="ECO:0007669"/>
    <property type="project" value="TreeGrafter"/>
</dbReference>
<evidence type="ECO:0000256" key="4">
    <source>
        <dbReference type="ARBA" id="ARBA00023163"/>
    </source>
</evidence>
<evidence type="ECO:0000256" key="2">
    <source>
        <dbReference type="ARBA" id="ARBA00023015"/>
    </source>
</evidence>
<dbReference type="PANTHER" id="PTHR30055:SF184">
    <property type="entry name" value="HTH-TYPE TRANSCRIPTIONAL REGULATOR ETHR"/>
    <property type="match status" value="1"/>
</dbReference>
<evidence type="ECO:0000256" key="5">
    <source>
        <dbReference type="PROSITE-ProRule" id="PRU00335"/>
    </source>
</evidence>
<evidence type="ECO:0000313" key="8">
    <source>
        <dbReference type="Proteomes" id="UP000252015"/>
    </source>
</evidence>
<dbReference type="InterPro" id="IPR036271">
    <property type="entry name" value="Tet_transcr_reg_TetR-rel_C_sf"/>
</dbReference>
<dbReference type="InterPro" id="IPR023772">
    <property type="entry name" value="DNA-bd_HTH_TetR-type_CS"/>
</dbReference>
<dbReference type="InterPro" id="IPR009057">
    <property type="entry name" value="Homeodomain-like_sf"/>
</dbReference>
<dbReference type="InterPro" id="IPR001647">
    <property type="entry name" value="HTH_TetR"/>
</dbReference>
<dbReference type="GO" id="GO:0000976">
    <property type="term" value="F:transcription cis-regulatory region binding"/>
    <property type="evidence" value="ECO:0007669"/>
    <property type="project" value="TreeGrafter"/>
</dbReference>
<reference evidence="7 8" key="1">
    <citation type="submission" date="2018-05" db="EMBL/GenBank/DDBJ databases">
        <authorList>
            <consortium name="IHU Genomes"/>
        </authorList>
    </citation>
    <scope>NUCLEOTIDE SEQUENCE [LARGE SCALE GENOMIC DNA]</scope>
    <source>
        <strain evidence="7 8">P7336</strain>
    </source>
</reference>
<dbReference type="InterPro" id="IPR049397">
    <property type="entry name" value="EthR_C"/>
</dbReference>
<accession>A0A375YVK8</accession>
<dbReference type="InterPro" id="IPR050109">
    <property type="entry name" value="HTH-type_TetR-like_transc_reg"/>
</dbReference>
<dbReference type="Proteomes" id="UP000252015">
    <property type="component" value="Unassembled WGS sequence"/>
</dbReference>
<evidence type="ECO:0000313" key="7">
    <source>
        <dbReference type="EMBL" id="SRX92944.1"/>
    </source>
</evidence>